<evidence type="ECO:0000256" key="1">
    <source>
        <dbReference type="SAM" id="Phobius"/>
    </source>
</evidence>
<proteinExistence type="predicted"/>
<feature type="transmembrane region" description="Helical" evidence="1">
    <location>
        <begin position="46"/>
        <end position="75"/>
    </location>
</feature>
<protein>
    <submittedName>
        <fullName evidence="2">Uncharacterized protein</fullName>
    </submittedName>
</protein>
<evidence type="ECO:0000313" key="2">
    <source>
        <dbReference type="EMBL" id="SHO49885.1"/>
    </source>
</evidence>
<accession>A0A1M7YB75</accession>
<evidence type="ECO:0000313" key="3">
    <source>
        <dbReference type="Proteomes" id="UP000184603"/>
    </source>
</evidence>
<sequence length="141" mass="16121">MRNVMKMATIAITVVEVVMILALVGLEFSSGYRAGIMHHLYYQKRSYLATIFPQSLFIYHLLGIAASITIFLFCCRPERRPTDKTPFIRYGAVLLALICCYSVPWFSQLNIFAHLLIVLECCLLLENIRILLIPPPHLMDS</sequence>
<dbReference type="STRING" id="1121416.SAMN02745220_03133"/>
<keyword evidence="1" id="KW-0812">Transmembrane</keyword>
<feature type="transmembrane region" description="Helical" evidence="1">
    <location>
        <begin position="87"/>
        <end position="105"/>
    </location>
</feature>
<gene>
    <name evidence="2" type="ORF">SAMN02745220_03133</name>
</gene>
<dbReference type="EMBL" id="FRFE01000016">
    <property type="protein sequence ID" value="SHO49885.1"/>
    <property type="molecule type" value="Genomic_DNA"/>
</dbReference>
<keyword evidence="1" id="KW-0472">Membrane</keyword>
<feature type="transmembrane region" description="Helical" evidence="1">
    <location>
        <begin position="111"/>
        <end position="132"/>
    </location>
</feature>
<reference evidence="2 3" key="1">
    <citation type="submission" date="2016-12" db="EMBL/GenBank/DDBJ databases">
        <authorList>
            <person name="Song W.-J."/>
            <person name="Kurnit D.M."/>
        </authorList>
    </citation>
    <scope>NUCLEOTIDE SEQUENCE [LARGE SCALE GENOMIC DNA]</scope>
    <source>
        <strain evidence="2 3">DSM 18488</strain>
    </source>
</reference>
<dbReference type="RefSeq" id="WP_073614601.1">
    <property type="nucleotide sequence ID" value="NZ_FRFE01000016.1"/>
</dbReference>
<keyword evidence="3" id="KW-1185">Reference proteome</keyword>
<name>A0A1M7YB75_9BACT</name>
<dbReference type="Proteomes" id="UP000184603">
    <property type="component" value="Unassembled WGS sequence"/>
</dbReference>
<dbReference type="AlphaFoldDB" id="A0A1M7YB75"/>
<feature type="transmembrane region" description="Helical" evidence="1">
    <location>
        <begin position="7"/>
        <end position="26"/>
    </location>
</feature>
<dbReference type="OrthoDB" id="1753856at2"/>
<keyword evidence="1" id="KW-1133">Transmembrane helix</keyword>
<organism evidence="2 3">
    <name type="scientific">Desulfopila aestuarii DSM 18488</name>
    <dbReference type="NCBI Taxonomy" id="1121416"/>
    <lineage>
        <taxon>Bacteria</taxon>
        <taxon>Pseudomonadati</taxon>
        <taxon>Thermodesulfobacteriota</taxon>
        <taxon>Desulfobulbia</taxon>
        <taxon>Desulfobulbales</taxon>
        <taxon>Desulfocapsaceae</taxon>
        <taxon>Desulfopila</taxon>
    </lineage>
</organism>